<dbReference type="EMBL" id="CAJNOU010000320">
    <property type="protein sequence ID" value="CAF0957583.1"/>
    <property type="molecule type" value="Genomic_DNA"/>
</dbReference>
<evidence type="ECO:0000313" key="11">
    <source>
        <dbReference type="EMBL" id="CAF3715721.1"/>
    </source>
</evidence>
<evidence type="ECO:0000313" key="12">
    <source>
        <dbReference type="Proteomes" id="UP000663864"/>
    </source>
</evidence>
<accession>A0A814FIR7</accession>
<keyword evidence="13" id="KW-1185">Reference proteome</keyword>
<dbReference type="Proteomes" id="UP000663874">
    <property type="component" value="Unassembled WGS sequence"/>
</dbReference>
<evidence type="ECO:0000313" key="4">
    <source>
        <dbReference type="EMBL" id="CAF0957583.1"/>
    </source>
</evidence>
<dbReference type="EMBL" id="CAJNOH010000157">
    <property type="protein sequence ID" value="CAF0914326.1"/>
    <property type="molecule type" value="Genomic_DNA"/>
</dbReference>
<reference evidence="5" key="1">
    <citation type="submission" date="2021-02" db="EMBL/GenBank/DDBJ databases">
        <authorList>
            <person name="Nowell W R."/>
        </authorList>
    </citation>
    <scope>NUCLEOTIDE SEQUENCE</scope>
</reference>
<evidence type="ECO:0000256" key="2">
    <source>
        <dbReference type="SAM" id="Phobius"/>
    </source>
</evidence>
<gene>
    <name evidence="10" type="ORF">FNK824_LOCUS3637</name>
    <name evidence="9" type="ORF">JBS370_LOCUS2902</name>
    <name evidence="7" type="ORF">JXQ802_LOCUS16635</name>
    <name evidence="8" type="ORF">JXQ802_LOCUS16711</name>
    <name evidence="11" type="ORF">OTI717_LOCUS13492</name>
    <name evidence="3" type="ORF">PYM288_LOCUS10192</name>
    <name evidence="6" type="ORF">RFH988_LOCUS14194</name>
    <name evidence="4" type="ORF">SEV965_LOCUS8587</name>
    <name evidence="5" type="ORF">ZHD862_LOCUS11548</name>
</gene>
<dbReference type="OrthoDB" id="9979555at2759"/>
<dbReference type="Proteomes" id="UP000663889">
    <property type="component" value="Unassembled WGS sequence"/>
</dbReference>
<dbReference type="Proteomes" id="UP000663870">
    <property type="component" value="Unassembled WGS sequence"/>
</dbReference>
<feature type="region of interest" description="Disordered" evidence="1">
    <location>
        <begin position="84"/>
        <end position="107"/>
    </location>
</feature>
<dbReference type="EMBL" id="CAJNOO010000650">
    <property type="protein sequence ID" value="CAF1001445.1"/>
    <property type="molecule type" value="Genomic_DNA"/>
</dbReference>
<evidence type="ECO:0000313" key="5">
    <source>
        <dbReference type="EMBL" id="CAF0981900.1"/>
    </source>
</evidence>
<keyword evidence="2" id="KW-1133">Transmembrane helix</keyword>
<dbReference type="Proteomes" id="UP000663864">
    <property type="component" value="Unassembled WGS sequence"/>
</dbReference>
<feature type="transmembrane region" description="Helical" evidence="2">
    <location>
        <begin position="112"/>
        <end position="131"/>
    </location>
</feature>
<evidence type="ECO:0000313" key="7">
    <source>
        <dbReference type="EMBL" id="CAF1050593.1"/>
    </source>
</evidence>
<organism evidence="5 12">
    <name type="scientific">Rotaria sordida</name>
    <dbReference type="NCBI Taxonomy" id="392033"/>
    <lineage>
        <taxon>Eukaryota</taxon>
        <taxon>Metazoa</taxon>
        <taxon>Spiralia</taxon>
        <taxon>Gnathifera</taxon>
        <taxon>Rotifera</taxon>
        <taxon>Eurotatoria</taxon>
        <taxon>Bdelloidea</taxon>
        <taxon>Philodinida</taxon>
        <taxon>Philodinidae</taxon>
        <taxon>Rotaria</taxon>
    </lineage>
</organism>
<evidence type="ECO:0000256" key="1">
    <source>
        <dbReference type="SAM" id="MobiDB-lite"/>
    </source>
</evidence>
<evidence type="ECO:0000313" key="13">
    <source>
        <dbReference type="Proteomes" id="UP000663870"/>
    </source>
</evidence>
<dbReference type="Proteomes" id="UP000663823">
    <property type="component" value="Unassembled WGS sequence"/>
</dbReference>
<evidence type="ECO:0000313" key="10">
    <source>
        <dbReference type="EMBL" id="CAF3605534.1"/>
    </source>
</evidence>
<dbReference type="EMBL" id="CAJOBE010000250">
    <property type="protein sequence ID" value="CAF3605534.1"/>
    <property type="molecule type" value="Genomic_DNA"/>
</dbReference>
<evidence type="ECO:0000313" key="3">
    <source>
        <dbReference type="EMBL" id="CAF0914326.1"/>
    </source>
</evidence>
<dbReference type="EMBL" id="CAJNOL010000410">
    <property type="protein sequence ID" value="CAF1052093.1"/>
    <property type="molecule type" value="Genomic_DNA"/>
</dbReference>
<evidence type="ECO:0000313" key="8">
    <source>
        <dbReference type="EMBL" id="CAF1052093.1"/>
    </source>
</evidence>
<evidence type="ECO:0000313" key="6">
    <source>
        <dbReference type="EMBL" id="CAF1001445.1"/>
    </source>
</evidence>
<dbReference type="EMBL" id="CAJOAX010001438">
    <property type="protein sequence ID" value="CAF3715721.1"/>
    <property type="molecule type" value="Genomic_DNA"/>
</dbReference>
<dbReference type="Proteomes" id="UP000663836">
    <property type="component" value="Unassembled WGS sequence"/>
</dbReference>
<dbReference type="EMBL" id="CAJNOT010000437">
    <property type="protein sequence ID" value="CAF0981900.1"/>
    <property type="molecule type" value="Genomic_DNA"/>
</dbReference>
<dbReference type="Proteomes" id="UP000663854">
    <property type="component" value="Unassembled WGS sequence"/>
</dbReference>
<dbReference type="Proteomes" id="UP000663882">
    <property type="component" value="Unassembled WGS sequence"/>
</dbReference>
<comment type="caution">
    <text evidence="5">The sequence shown here is derived from an EMBL/GenBank/DDBJ whole genome shotgun (WGS) entry which is preliminary data.</text>
</comment>
<keyword evidence="2" id="KW-0812">Transmembrane</keyword>
<dbReference type="AlphaFoldDB" id="A0A814FIR7"/>
<evidence type="ECO:0000313" key="9">
    <source>
        <dbReference type="EMBL" id="CAF3582931.1"/>
    </source>
</evidence>
<dbReference type="EMBL" id="CAJNOL010000407">
    <property type="protein sequence ID" value="CAF1050593.1"/>
    <property type="molecule type" value="Genomic_DNA"/>
</dbReference>
<sequence>MVDMKVIMNVITTILTFVEGVVDQVAPIVNKFLDRKPSPPPQPTINPNCQPPHCGISPYYCPNEQLSPICLQRKMAVDDGIPRRLTTLPSDTDDNINERSEKSSTSMSPSSTIMLVFVSVIALAIIGFLWIRCRHQNDETWNYDDRKSSTWTV</sequence>
<keyword evidence="2" id="KW-0472">Membrane</keyword>
<proteinExistence type="predicted"/>
<protein>
    <submittedName>
        <fullName evidence="5">Uncharacterized protein</fullName>
    </submittedName>
</protein>
<dbReference type="EMBL" id="CAJOBD010000119">
    <property type="protein sequence ID" value="CAF3582931.1"/>
    <property type="molecule type" value="Genomic_DNA"/>
</dbReference>
<name>A0A814FIR7_9BILA</name>